<dbReference type="EMBL" id="CP003805">
    <property type="protein sequence ID" value="AGF48440.1"/>
    <property type="molecule type" value="Genomic_DNA"/>
</dbReference>
<keyword evidence="8" id="KW-1185">Reference proteome</keyword>
<dbReference type="Pfam" id="PF01027">
    <property type="entry name" value="Bax1-I"/>
    <property type="match status" value="1"/>
</dbReference>
<feature type="transmembrane region" description="Helical" evidence="6">
    <location>
        <begin position="63"/>
        <end position="80"/>
    </location>
</feature>
<dbReference type="AlphaFoldDB" id="M1M8Y2"/>
<evidence type="ECO:0000256" key="3">
    <source>
        <dbReference type="ARBA" id="ARBA00022692"/>
    </source>
</evidence>
<dbReference type="PANTHER" id="PTHR23291:SF115">
    <property type="entry name" value="MODULATOR OF FTSH PROTEASE YCCA"/>
    <property type="match status" value="1"/>
</dbReference>
<dbReference type="eggNOG" id="COG0670">
    <property type="taxonomic scope" value="Bacteria"/>
</dbReference>
<organism evidence="7 8">
    <name type="scientific">Candidatus Kinetoplastidibacterium stringomonadis TCC290E</name>
    <dbReference type="NCBI Taxonomy" id="1208920"/>
    <lineage>
        <taxon>Bacteria</taxon>
        <taxon>Pseudomonadati</taxon>
        <taxon>Pseudomonadota</taxon>
        <taxon>Betaproteobacteria</taxon>
        <taxon>Candidatus Kinetoplastidibacterium</taxon>
    </lineage>
</organism>
<dbReference type="InterPro" id="IPR006214">
    <property type="entry name" value="Bax_inhibitor_1-related"/>
</dbReference>
<evidence type="ECO:0000313" key="8">
    <source>
        <dbReference type="Proteomes" id="UP000011541"/>
    </source>
</evidence>
<keyword evidence="4 6" id="KW-1133">Transmembrane helix</keyword>
<feature type="transmembrane region" description="Helical" evidence="6">
    <location>
        <begin position="150"/>
        <end position="169"/>
    </location>
</feature>
<keyword evidence="2" id="KW-1003">Cell membrane</keyword>
<dbReference type="STRING" id="1208920.CONE_0697"/>
<protein>
    <submittedName>
        <fullName evidence="7">Inner membrane protein YccA</fullName>
    </submittedName>
</protein>
<dbReference type="GO" id="GO:0005886">
    <property type="term" value="C:plasma membrane"/>
    <property type="evidence" value="ECO:0007669"/>
    <property type="project" value="UniProtKB-SubCell"/>
</dbReference>
<dbReference type="PATRIC" id="fig|1208920.3.peg.430"/>
<reference evidence="7 8" key="1">
    <citation type="journal article" date="2013" name="Genome Biol. Evol.">
        <title>Genome evolution and phylogenomic analysis of candidatus kinetoplastibacterium, the betaproteobacterial endosymbionts of strigomonas and angomonas.</title>
        <authorList>
            <person name="Alves J.M."/>
            <person name="Serrano M.G."/>
            <person name="Maia da Silva F."/>
            <person name="Voegtly L.J."/>
            <person name="Matveyev A.V."/>
            <person name="Teixeira M.M."/>
            <person name="Camargo E.P."/>
            <person name="Buck G.A."/>
        </authorList>
    </citation>
    <scope>NUCLEOTIDE SEQUENCE [LARGE SCALE GENOMIC DNA]</scope>
    <source>
        <strain evidence="7 8">TCC290E</strain>
    </source>
</reference>
<accession>M1M8Y2</accession>
<name>M1M8Y2_9PROT</name>
<keyword evidence="5 6" id="KW-0472">Membrane</keyword>
<feature type="transmembrane region" description="Helical" evidence="6">
    <location>
        <begin position="120"/>
        <end position="138"/>
    </location>
</feature>
<dbReference type="OrthoDB" id="9813298at2"/>
<keyword evidence="3 6" id="KW-0812">Transmembrane</keyword>
<gene>
    <name evidence="7" type="ORF">CONE_0697</name>
</gene>
<dbReference type="RefSeq" id="WP_015397126.1">
    <property type="nucleotide sequence ID" value="NC_020299.1"/>
</dbReference>
<feature type="transmembrane region" description="Helical" evidence="6">
    <location>
        <begin position="87"/>
        <end position="114"/>
    </location>
</feature>
<comment type="subcellular location">
    <subcellularLocation>
        <location evidence="1">Cell membrane</location>
        <topology evidence="1">Multi-pass membrane protein</topology>
    </subcellularLocation>
</comment>
<evidence type="ECO:0000256" key="1">
    <source>
        <dbReference type="ARBA" id="ARBA00004651"/>
    </source>
</evidence>
<dbReference type="PANTHER" id="PTHR23291">
    <property type="entry name" value="BAX INHIBITOR-RELATED"/>
    <property type="match status" value="1"/>
</dbReference>
<evidence type="ECO:0000313" key="7">
    <source>
        <dbReference type="EMBL" id="AGF48440.1"/>
    </source>
</evidence>
<comment type="similarity">
    <text evidence="6">Belongs to the BI1 family.</text>
</comment>
<feature type="transmembrane region" description="Helical" evidence="6">
    <location>
        <begin position="175"/>
        <end position="195"/>
    </location>
</feature>
<proteinExistence type="inferred from homology"/>
<evidence type="ECO:0000256" key="6">
    <source>
        <dbReference type="RuleBase" id="RU004379"/>
    </source>
</evidence>
<dbReference type="Proteomes" id="UP000011541">
    <property type="component" value="Chromosome"/>
</dbReference>
<sequence>MNNYRSSQFRANNVVIDQNGEIIRNNVLRNTYWLLAVSLIPTVLGAIIGMVSGINSGMLSNPGLSTIVFFIGAFSLMSCIEKNKNNIFGVFFLLAFTFFMGIMLSRLLGIIIGMHNGTKIIAMSFGGTAIIFSVMNFLANTTKRDLSNFAKWVSIGTVVILIAAVANIFMHISALTLTISMVSIIIFSSFILIDIQRVVNNGETNYISATLAIYLDIYNVFSNLLIIIGFMNNNNRE</sequence>
<evidence type="ECO:0000256" key="4">
    <source>
        <dbReference type="ARBA" id="ARBA00022989"/>
    </source>
</evidence>
<feature type="transmembrane region" description="Helical" evidence="6">
    <location>
        <begin position="207"/>
        <end position="231"/>
    </location>
</feature>
<feature type="transmembrane region" description="Helical" evidence="6">
    <location>
        <begin position="32"/>
        <end position="51"/>
    </location>
</feature>
<dbReference type="KEGG" id="kon:CONE_0697"/>
<evidence type="ECO:0000256" key="2">
    <source>
        <dbReference type="ARBA" id="ARBA00022475"/>
    </source>
</evidence>
<dbReference type="HOGENOM" id="CLU_058671_2_1_4"/>
<evidence type="ECO:0000256" key="5">
    <source>
        <dbReference type="ARBA" id="ARBA00023136"/>
    </source>
</evidence>